<dbReference type="Proteomes" id="UP000283975">
    <property type="component" value="Unassembled WGS sequence"/>
</dbReference>
<accession>A0A414AWX9</accession>
<reference evidence="2 3" key="1">
    <citation type="submission" date="2018-08" db="EMBL/GenBank/DDBJ databases">
        <title>A genome reference for cultivated species of the human gut microbiota.</title>
        <authorList>
            <person name="Zou Y."/>
            <person name="Xue W."/>
            <person name="Luo G."/>
        </authorList>
    </citation>
    <scope>NUCLEOTIDE SEQUENCE [LARGE SCALE GENOMIC DNA]</scope>
    <source>
        <strain evidence="2 3">AM35-14</strain>
    </source>
</reference>
<feature type="region of interest" description="Disordered" evidence="1">
    <location>
        <begin position="1"/>
        <end position="42"/>
    </location>
</feature>
<evidence type="ECO:0000313" key="3">
    <source>
        <dbReference type="Proteomes" id="UP000283975"/>
    </source>
</evidence>
<feature type="compositionally biased region" description="Basic and acidic residues" evidence="1">
    <location>
        <begin position="1"/>
        <end position="21"/>
    </location>
</feature>
<evidence type="ECO:0000313" key="2">
    <source>
        <dbReference type="EMBL" id="RHC56478.1"/>
    </source>
</evidence>
<dbReference type="EMBL" id="QSHZ01000008">
    <property type="protein sequence ID" value="RHC56478.1"/>
    <property type="molecule type" value="Genomic_DNA"/>
</dbReference>
<protein>
    <submittedName>
        <fullName evidence="2">Uncharacterized protein</fullName>
    </submittedName>
</protein>
<sequence>MKTGSKDQKQKNQKQRPEAKTRSKNRSVIINIKNGSQNGKGPAMQNAWQALFRAHISFGL</sequence>
<dbReference type="AlphaFoldDB" id="A0A414AWX9"/>
<proteinExistence type="predicted"/>
<comment type="caution">
    <text evidence="2">The sequence shown here is derived from an EMBL/GenBank/DDBJ whole genome shotgun (WGS) entry which is preliminary data.</text>
</comment>
<organism evidence="2 3">
    <name type="scientific">Enterocloster bolteae</name>
    <dbReference type="NCBI Taxonomy" id="208479"/>
    <lineage>
        <taxon>Bacteria</taxon>
        <taxon>Bacillati</taxon>
        <taxon>Bacillota</taxon>
        <taxon>Clostridia</taxon>
        <taxon>Lachnospirales</taxon>
        <taxon>Lachnospiraceae</taxon>
        <taxon>Enterocloster</taxon>
    </lineage>
</organism>
<name>A0A414AWX9_9FIRM</name>
<gene>
    <name evidence="2" type="ORF">DW839_09025</name>
</gene>
<evidence type="ECO:0000256" key="1">
    <source>
        <dbReference type="SAM" id="MobiDB-lite"/>
    </source>
</evidence>